<feature type="non-terminal residue" evidence="2">
    <location>
        <position position="1"/>
    </location>
</feature>
<reference evidence="2" key="2">
    <citation type="submission" date="2013-05" db="EMBL/GenBank/DDBJ databases">
        <authorList>
            <person name="Carter J.-M."/>
            <person name="Baker S.C."/>
            <person name="Pink R."/>
            <person name="Carter D.R.F."/>
            <person name="Collins A."/>
            <person name="Tomlin J."/>
            <person name="Gibbs M."/>
            <person name="Breuker C.J."/>
        </authorList>
    </citation>
    <scope>NUCLEOTIDE SEQUENCE</scope>
    <source>
        <tissue evidence="2">Ovary</tissue>
    </source>
</reference>
<accession>S4NZS6</accession>
<keyword evidence="1" id="KW-0812">Transmembrane</keyword>
<feature type="transmembrane region" description="Helical" evidence="1">
    <location>
        <begin position="6"/>
        <end position="27"/>
    </location>
</feature>
<keyword evidence="1" id="KW-1133">Transmembrane helix</keyword>
<evidence type="ECO:0000313" key="2">
    <source>
        <dbReference type="EMBL" id="JAA79300.1"/>
    </source>
</evidence>
<name>S4NZS6_9NEOP</name>
<evidence type="ECO:0000256" key="1">
    <source>
        <dbReference type="SAM" id="Phobius"/>
    </source>
</evidence>
<proteinExistence type="predicted"/>
<dbReference type="AlphaFoldDB" id="S4NZS6"/>
<reference evidence="2" key="1">
    <citation type="journal article" date="2013" name="BMC Genomics">
        <title>Unscrambling butterfly oogenesis.</title>
        <authorList>
            <person name="Carter J.M."/>
            <person name="Baker S.C."/>
            <person name="Pink R."/>
            <person name="Carter D.R."/>
            <person name="Collins A."/>
            <person name="Tomlin J."/>
            <person name="Gibbs M."/>
            <person name="Breuker C.J."/>
        </authorList>
    </citation>
    <scope>NUCLEOTIDE SEQUENCE</scope>
    <source>
        <tissue evidence="2">Ovary</tissue>
    </source>
</reference>
<feature type="non-terminal residue" evidence="2">
    <location>
        <position position="69"/>
    </location>
</feature>
<keyword evidence="1" id="KW-0472">Membrane</keyword>
<sequence length="69" mass="7945">HFWNILLLINISLNGLIPLHLSCRLLLHQPGRRTLVCGADDILQTARKLLDDIPHGIYLPLFRLILVFH</sequence>
<dbReference type="EMBL" id="GAIX01013260">
    <property type="protein sequence ID" value="JAA79300.1"/>
    <property type="molecule type" value="Transcribed_RNA"/>
</dbReference>
<protein>
    <submittedName>
        <fullName evidence="2">Uncharacterized protein</fullName>
    </submittedName>
</protein>
<organism evidence="2">
    <name type="scientific">Pararge aegeria</name>
    <name type="common">speckled wood butterfly</name>
    <dbReference type="NCBI Taxonomy" id="116150"/>
    <lineage>
        <taxon>Eukaryota</taxon>
        <taxon>Metazoa</taxon>
        <taxon>Ecdysozoa</taxon>
        <taxon>Arthropoda</taxon>
        <taxon>Hexapoda</taxon>
        <taxon>Insecta</taxon>
        <taxon>Pterygota</taxon>
        <taxon>Neoptera</taxon>
        <taxon>Endopterygota</taxon>
        <taxon>Lepidoptera</taxon>
        <taxon>Glossata</taxon>
        <taxon>Ditrysia</taxon>
        <taxon>Papilionoidea</taxon>
        <taxon>Nymphalidae</taxon>
        <taxon>Satyrinae</taxon>
        <taxon>Satyrini</taxon>
        <taxon>Parargina</taxon>
        <taxon>Pararge</taxon>
    </lineage>
</organism>